<organism evidence="4 6">
    <name type="scientific">Bacillus canaveralius</name>
    <dbReference type="NCBI Taxonomy" id="1403243"/>
    <lineage>
        <taxon>Bacteria</taxon>
        <taxon>Bacillati</taxon>
        <taxon>Bacillota</taxon>
        <taxon>Bacilli</taxon>
        <taxon>Bacillales</taxon>
        <taxon>Bacillaceae</taxon>
        <taxon>Bacillus</taxon>
    </lineage>
</organism>
<comment type="caution">
    <text evidence="4">The sequence shown here is derived from an EMBL/GenBank/DDBJ whole genome shotgun (WGS) entry which is preliminary data.</text>
</comment>
<dbReference type="SUPFAM" id="SSF53590">
    <property type="entry name" value="Nucleoside hydrolase"/>
    <property type="match status" value="1"/>
</dbReference>
<dbReference type="InterPro" id="IPR036452">
    <property type="entry name" value="Ribo_hydro-like"/>
</dbReference>
<dbReference type="EMBL" id="PGVD01000019">
    <property type="protein sequence ID" value="PLR98975.1"/>
    <property type="molecule type" value="Genomic_DNA"/>
</dbReference>
<sequence>MAKKNVLFFSDFGVDDFVSAIYAYFNDEINIVGVVGDYGNVPKDFAVRNAVFLQAITGFTDIPVIGGAELPLTGDHPIYYPEIHGLEGLGPISPKFDCFNINLENFHDINKIIAKYKHDIYIVNVGRLSSLAAAFILYPSLMKQVKEFYIMGGAFVVPGNVTPVAEANFFGDPYAANIVINMAPKMIHIIPLDVTSAAIITPDMIDKLHTYYCAVNSQAGMLVKPLVDYYYNFYKNKNPDIPGSPMHDVLTLWALTDAAEMDYIQEPVKIVVDRGEAFGKSIADLRKSADKARFKVHKIAHCFNYSLFVNTFYETMRNHHGRTF</sequence>
<evidence type="ECO:0000259" key="3">
    <source>
        <dbReference type="Pfam" id="PF01156"/>
    </source>
</evidence>
<gene>
    <name evidence="4" type="ORF">CU635_16195</name>
    <name evidence="5" type="ORF">CVD25_06760</name>
</gene>
<name>A0A2N5GJ57_9BACI</name>
<evidence type="ECO:0000256" key="1">
    <source>
        <dbReference type="ARBA" id="ARBA00022801"/>
    </source>
</evidence>
<dbReference type="InterPro" id="IPR023186">
    <property type="entry name" value="IUNH"/>
</dbReference>
<dbReference type="AlphaFoldDB" id="A0A2N5GJ57"/>
<evidence type="ECO:0000313" key="4">
    <source>
        <dbReference type="EMBL" id="PLR81051.1"/>
    </source>
</evidence>
<accession>A0A2N5GJ57</accession>
<dbReference type="Proteomes" id="UP000235114">
    <property type="component" value="Unassembled WGS sequence"/>
</dbReference>
<evidence type="ECO:0000313" key="6">
    <source>
        <dbReference type="Proteomes" id="UP000234951"/>
    </source>
</evidence>
<reference evidence="4 6" key="1">
    <citation type="submission" date="2017-11" db="EMBL/GenBank/DDBJ databases">
        <title>Comparitive Functional Genomics of Dry Heat Resistant strains isolated from the Viking Spacecraft.</title>
        <authorList>
            <person name="Seuylemezian A."/>
            <person name="Cooper K."/>
            <person name="Vaishampayan P."/>
        </authorList>
    </citation>
    <scope>NUCLEOTIDE SEQUENCE [LARGE SCALE GENOMIC DNA]</scope>
    <source>
        <strain evidence="4 6">M4.6</strain>
    </source>
</reference>
<proteinExistence type="predicted"/>
<keyword evidence="1 4" id="KW-0378">Hydrolase</keyword>
<keyword evidence="2" id="KW-0326">Glycosidase</keyword>
<evidence type="ECO:0000256" key="2">
    <source>
        <dbReference type="ARBA" id="ARBA00023295"/>
    </source>
</evidence>
<dbReference type="OrthoDB" id="9797882at2"/>
<dbReference type="GO" id="GO:0006152">
    <property type="term" value="P:purine nucleoside catabolic process"/>
    <property type="evidence" value="ECO:0007669"/>
    <property type="project" value="TreeGrafter"/>
</dbReference>
<dbReference type="PANTHER" id="PTHR12304:SF4">
    <property type="entry name" value="URIDINE NUCLEOSIDASE"/>
    <property type="match status" value="1"/>
</dbReference>
<dbReference type="EMBL" id="PGVA01000041">
    <property type="protein sequence ID" value="PLR81051.1"/>
    <property type="molecule type" value="Genomic_DNA"/>
</dbReference>
<dbReference type="Proteomes" id="UP000234951">
    <property type="component" value="Unassembled WGS sequence"/>
</dbReference>
<dbReference type="PANTHER" id="PTHR12304">
    <property type="entry name" value="INOSINE-URIDINE PREFERRING NUCLEOSIDE HYDROLASE"/>
    <property type="match status" value="1"/>
</dbReference>
<dbReference type="GO" id="GO:0005829">
    <property type="term" value="C:cytosol"/>
    <property type="evidence" value="ECO:0007669"/>
    <property type="project" value="TreeGrafter"/>
</dbReference>
<protein>
    <submittedName>
        <fullName evidence="4">Nucleoside hydrolase</fullName>
    </submittedName>
</protein>
<evidence type="ECO:0000313" key="5">
    <source>
        <dbReference type="EMBL" id="PLR98975.1"/>
    </source>
</evidence>
<reference evidence="5 7" key="2">
    <citation type="submission" date="2017-12" db="EMBL/GenBank/DDBJ databases">
        <title>Comparative Functional Genomics of Dry Heat Resistant strains isolated from the Viking Spacecraft.</title>
        <authorList>
            <person name="Seuylemezian A."/>
            <person name="Cooper K."/>
            <person name="Vaishampayan P."/>
        </authorList>
    </citation>
    <scope>NUCLEOTIDE SEQUENCE [LARGE SCALE GENOMIC DNA]</scope>
    <source>
        <strain evidence="5 7">ATCC 29669</strain>
    </source>
</reference>
<dbReference type="RefSeq" id="WP_101578423.1">
    <property type="nucleotide sequence ID" value="NZ_PGVA01000041.1"/>
</dbReference>
<dbReference type="Gene3D" id="3.90.245.10">
    <property type="entry name" value="Ribonucleoside hydrolase-like"/>
    <property type="match status" value="1"/>
</dbReference>
<dbReference type="CDD" id="cd00455">
    <property type="entry name" value="nuc_hydro"/>
    <property type="match status" value="1"/>
</dbReference>
<keyword evidence="7" id="KW-1185">Reference proteome</keyword>
<dbReference type="GO" id="GO:0008477">
    <property type="term" value="F:purine nucleosidase activity"/>
    <property type="evidence" value="ECO:0007669"/>
    <property type="project" value="TreeGrafter"/>
</dbReference>
<dbReference type="Pfam" id="PF01156">
    <property type="entry name" value="IU_nuc_hydro"/>
    <property type="match status" value="1"/>
</dbReference>
<dbReference type="InterPro" id="IPR001910">
    <property type="entry name" value="Inosine/uridine_hydrolase_dom"/>
</dbReference>
<evidence type="ECO:0000313" key="7">
    <source>
        <dbReference type="Proteomes" id="UP000235114"/>
    </source>
</evidence>
<feature type="domain" description="Inosine/uridine-preferring nucleoside hydrolase" evidence="3">
    <location>
        <begin position="6"/>
        <end position="291"/>
    </location>
</feature>